<dbReference type="AlphaFoldDB" id="A0A1D7XPB1"/>
<evidence type="ECO:0000313" key="2">
    <source>
        <dbReference type="Proteomes" id="UP000094652"/>
    </source>
</evidence>
<proteinExistence type="predicted"/>
<protein>
    <recommendedName>
        <fullName evidence="3">YxeA family protein</fullName>
    </recommendedName>
</protein>
<dbReference type="OrthoDB" id="3035432at2"/>
<dbReference type="SUPFAM" id="SSF159121">
    <property type="entry name" value="BC4932-like"/>
    <property type="match status" value="1"/>
</dbReference>
<reference evidence="2" key="1">
    <citation type="submission" date="2016-09" db="EMBL/GenBank/DDBJ databases">
        <title>Genomics of Clostridium taeniosporum, an organism which forms endospores with ribbon-like appendages.</title>
        <authorList>
            <person name="Walker J.R."/>
        </authorList>
    </citation>
    <scope>NUCLEOTIDE SEQUENCE [LARGE SCALE GENOMIC DNA]</scope>
    <source>
        <strain evidence="2">1/k</strain>
        <plasmid evidence="2">Plasmid pct3</plasmid>
    </source>
</reference>
<dbReference type="InterPro" id="IPR006542">
    <property type="entry name" value="DUF1093"/>
</dbReference>
<dbReference type="InterPro" id="IPR036166">
    <property type="entry name" value="YxeA-like_sf"/>
</dbReference>
<accession>A0A1D7XPB1</accession>
<evidence type="ECO:0000313" key="1">
    <source>
        <dbReference type="EMBL" id="AOR25172.1"/>
    </source>
</evidence>
<evidence type="ECO:0008006" key="3">
    <source>
        <dbReference type="Google" id="ProtNLM"/>
    </source>
</evidence>
<dbReference type="Pfam" id="PF06486">
    <property type="entry name" value="DUF1093"/>
    <property type="match status" value="1"/>
</dbReference>
<dbReference type="Proteomes" id="UP000094652">
    <property type="component" value="Plasmid pCt3"/>
</dbReference>
<sequence length="130" mass="14959">MKKIIGIIIAIIIIAGAFWAKGYYNSRYVVSDTYYTQIPLDEVNEDSWLVDNKGEKQEKGKSYNLIGFNKEGKEREVHFFKRGTAKDYYKPGTYIKVDVSETIELNTNVVEKQDIPKEVIEKIGEKGTKK</sequence>
<dbReference type="KEGG" id="ctae:BGI42_15660"/>
<geneLocation type="plasmid" evidence="2">
    <name>pct3</name>
</geneLocation>
<dbReference type="EMBL" id="CP017256">
    <property type="protein sequence ID" value="AOR25172.1"/>
    <property type="molecule type" value="Genomic_DNA"/>
</dbReference>
<organism evidence="1 2">
    <name type="scientific">Clostridium taeniosporum</name>
    <dbReference type="NCBI Taxonomy" id="394958"/>
    <lineage>
        <taxon>Bacteria</taxon>
        <taxon>Bacillati</taxon>
        <taxon>Bacillota</taxon>
        <taxon>Clostridia</taxon>
        <taxon>Eubacteriales</taxon>
        <taxon>Clostridiaceae</taxon>
        <taxon>Clostridium</taxon>
    </lineage>
</organism>
<dbReference type="NCBIfam" id="TIGR01655">
    <property type="entry name" value="yxeA_fam"/>
    <property type="match status" value="1"/>
</dbReference>
<name>A0A1D7XPB1_9CLOT</name>
<dbReference type="PANTHER" id="PTHR36433:SF2">
    <property type="entry name" value="YXEA FAMILY PROTEIN"/>
    <property type="match status" value="1"/>
</dbReference>
<dbReference type="RefSeq" id="WP_069681288.1">
    <property type="nucleotide sequence ID" value="NZ_CP017256.2"/>
</dbReference>
<dbReference type="PANTHER" id="PTHR36433">
    <property type="entry name" value="HYPOTHETICAL CYTOSOLIC PROTEIN"/>
    <property type="match status" value="1"/>
</dbReference>
<gene>
    <name evidence="1" type="ORF">BGI42_15660</name>
</gene>
<dbReference type="Gene3D" id="2.40.50.480">
    <property type="match status" value="1"/>
</dbReference>
<keyword evidence="1" id="KW-0614">Plasmid</keyword>
<keyword evidence="2" id="KW-1185">Reference proteome</keyword>